<evidence type="ECO:0000259" key="7">
    <source>
        <dbReference type="Pfam" id="PF00814"/>
    </source>
</evidence>
<keyword evidence="4" id="KW-0479">Metal-binding</keyword>
<keyword evidence="2" id="KW-0808">Transferase</keyword>
<evidence type="ECO:0000256" key="1">
    <source>
        <dbReference type="ARBA" id="ARBA00012156"/>
    </source>
</evidence>
<dbReference type="PANTHER" id="PTHR11735:SF11">
    <property type="entry name" value="TRNA THREONYLCARBAMOYLADENOSINE BIOSYNTHESIS PROTEIN TSAB"/>
    <property type="match status" value="1"/>
</dbReference>
<dbReference type="SUPFAM" id="SSF53067">
    <property type="entry name" value="Actin-like ATPase domain"/>
    <property type="match status" value="1"/>
</dbReference>
<reference evidence="8" key="1">
    <citation type="submission" date="2020-08" db="EMBL/GenBank/DDBJ databases">
        <title>Genome public.</title>
        <authorList>
            <person name="Liu C."/>
            <person name="Sun Q."/>
        </authorList>
    </citation>
    <scope>NUCLEOTIDE SEQUENCE</scope>
    <source>
        <strain evidence="8">NSJ-24</strain>
    </source>
</reference>
<dbReference type="PRINTS" id="PR00789">
    <property type="entry name" value="OSIALOPTASE"/>
</dbReference>
<dbReference type="EMBL" id="JACRTA010000003">
    <property type="protein sequence ID" value="MBC8568945.1"/>
    <property type="molecule type" value="Genomic_DNA"/>
</dbReference>
<evidence type="ECO:0000256" key="3">
    <source>
        <dbReference type="ARBA" id="ARBA00022694"/>
    </source>
</evidence>
<accession>A0A926E9K8</accession>
<evidence type="ECO:0000313" key="9">
    <source>
        <dbReference type="Proteomes" id="UP000610862"/>
    </source>
</evidence>
<name>A0A926E9K8_9FIRM</name>
<comment type="caution">
    <text evidence="8">The sequence shown here is derived from an EMBL/GenBank/DDBJ whole genome shotgun (WGS) entry which is preliminary data.</text>
</comment>
<dbReference type="RefSeq" id="WP_177270241.1">
    <property type="nucleotide sequence ID" value="NZ_JACRTA010000003.1"/>
</dbReference>
<evidence type="ECO:0000256" key="2">
    <source>
        <dbReference type="ARBA" id="ARBA00022679"/>
    </source>
</evidence>
<dbReference type="Proteomes" id="UP000610862">
    <property type="component" value="Unassembled WGS sequence"/>
</dbReference>
<dbReference type="GO" id="GO:0046872">
    <property type="term" value="F:metal ion binding"/>
    <property type="evidence" value="ECO:0007669"/>
    <property type="project" value="UniProtKB-KW"/>
</dbReference>
<evidence type="ECO:0000256" key="4">
    <source>
        <dbReference type="ARBA" id="ARBA00022723"/>
    </source>
</evidence>
<gene>
    <name evidence="8" type="ORF">H8692_09270</name>
</gene>
<comment type="catalytic activity">
    <reaction evidence="6">
        <text>L-threonylcarbamoyladenylate + adenosine(37) in tRNA = N(6)-L-threonylcarbamoyladenosine(37) in tRNA + AMP + H(+)</text>
        <dbReference type="Rhea" id="RHEA:37059"/>
        <dbReference type="Rhea" id="RHEA-COMP:10162"/>
        <dbReference type="Rhea" id="RHEA-COMP:10163"/>
        <dbReference type="ChEBI" id="CHEBI:15378"/>
        <dbReference type="ChEBI" id="CHEBI:73682"/>
        <dbReference type="ChEBI" id="CHEBI:74411"/>
        <dbReference type="ChEBI" id="CHEBI:74418"/>
        <dbReference type="ChEBI" id="CHEBI:456215"/>
        <dbReference type="EC" id="2.3.1.234"/>
    </reaction>
</comment>
<keyword evidence="9" id="KW-1185">Reference proteome</keyword>
<sequence>MNSRYILGIDTSNYKTSVAIIDTECNILCDLRRFLTVKEGEKGLRQSDALFQHIRNLPELLEEAMSDNNYHIGAISFSSKPRPVKNSYMPVFFAGESYARSLAAVLSIPSFAFSHQEGHIEAIKAFSKHSNKKELLACHFSGGTCEMLSVKSKHTGYDIDIIGGSKDISFGQVIDRTGVQLGMSFPAGEEMDRLALASDEISSFLTPIKVKEGWLNLSGIDTQIKRLTINMDIQQAQPVIKELFEKVADAMTKMIFQCAEKTGITDVIMAGGVTSSLFIRDKIVKKLAENHIDAAFGQADLAQDNAIGTAILGGKIYGNETR</sequence>
<evidence type="ECO:0000313" key="8">
    <source>
        <dbReference type="EMBL" id="MBC8568945.1"/>
    </source>
</evidence>
<evidence type="ECO:0000256" key="6">
    <source>
        <dbReference type="ARBA" id="ARBA00048117"/>
    </source>
</evidence>
<dbReference type="Pfam" id="PF00814">
    <property type="entry name" value="TsaD"/>
    <property type="match status" value="1"/>
</dbReference>
<dbReference type="GO" id="GO:0008033">
    <property type="term" value="P:tRNA processing"/>
    <property type="evidence" value="ECO:0007669"/>
    <property type="project" value="UniProtKB-KW"/>
</dbReference>
<dbReference type="GO" id="GO:0005829">
    <property type="term" value="C:cytosol"/>
    <property type="evidence" value="ECO:0007669"/>
    <property type="project" value="TreeGrafter"/>
</dbReference>
<dbReference type="GO" id="GO:0061711">
    <property type="term" value="F:tRNA N(6)-L-threonylcarbamoyladenine synthase activity"/>
    <property type="evidence" value="ECO:0007669"/>
    <property type="project" value="UniProtKB-EC"/>
</dbReference>
<dbReference type="InterPro" id="IPR043129">
    <property type="entry name" value="ATPase_NBD"/>
</dbReference>
<keyword evidence="3" id="KW-0819">tRNA processing</keyword>
<organism evidence="8 9">
    <name type="scientific">Lentihominibacter hominis</name>
    <dbReference type="NCBI Taxonomy" id="2763645"/>
    <lineage>
        <taxon>Bacteria</taxon>
        <taxon>Bacillati</taxon>
        <taxon>Bacillota</taxon>
        <taxon>Clostridia</taxon>
        <taxon>Peptostreptococcales</taxon>
        <taxon>Anaerovoracaceae</taxon>
        <taxon>Lentihominibacter</taxon>
    </lineage>
</organism>
<dbReference type="PANTHER" id="PTHR11735">
    <property type="entry name" value="TRNA N6-ADENOSINE THREONYLCARBAMOYLTRANSFERASE"/>
    <property type="match status" value="1"/>
</dbReference>
<dbReference type="AlphaFoldDB" id="A0A926E9K8"/>
<dbReference type="EC" id="2.3.1.234" evidence="1"/>
<dbReference type="Gene3D" id="3.30.420.40">
    <property type="match status" value="2"/>
</dbReference>
<dbReference type="InterPro" id="IPR017861">
    <property type="entry name" value="KAE1/TsaD"/>
</dbReference>
<keyword evidence="5" id="KW-0012">Acyltransferase</keyword>
<feature type="domain" description="Gcp-like" evidence="7">
    <location>
        <begin position="51"/>
        <end position="307"/>
    </location>
</feature>
<protein>
    <recommendedName>
        <fullName evidence="1">N(6)-L-threonylcarbamoyladenine synthase</fullName>
        <ecNumber evidence="1">2.3.1.234</ecNumber>
    </recommendedName>
</protein>
<proteinExistence type="predicted"/>
<evidence type="ECO:0000256" key="5">
    <source>
        <dbReference type="ARBA" id="ARBA00023315"/>
    </source>
</evidence>
<dbReference type="InterPro" id="IPR000905">
    <property type="entry name" value="Gcp-like_dom"/>
</dbReference>